<dbReference type="GO" id="GO:0016787">
    <property type="term" value="F:hydrolase activity"/>
    <property type="evidence" value="ECO:0007669"/>
    <property type="project" value="UniProtKB-KW"/>
</dbReference>
<dbReference type="InterPro" id="IPR001466">
    <property type="entry name" value="Beta-lactam-related"/>
</dbReference>
<dbReference type="KEGG" id="nhu:H0264_02780"/>
<evidence type="ECO:0000259" key="1">
    <source>
        <dbReference type="Pfam" id="PF00144"/>
    </source>
</evidence>
<dbReference type="Pfam" id="PF00144">
    <property type="entry name" value="Beta-lactamase"/>
    <property type="match status" value="1"/>
</dbReference>
<reference evidence="2 3" key="1">
    <citation type="submission" date="2020-07" db="EMBL/GenBank/DDBJ databases">
        <authorList>
            <person name="Zhuang K."/>
            <person name="Ran Y."/>
        </authorList>
    </citation>
    <scope>NUCLEOTIDE SEQUENCE [LARGE SCALE GENOMIC DNA]</scope>
    <source>
        <strain evidence="2 3">WCH-YHL-001</strain>
    </source>
</reference>
<sequence length="447" mass="48303">MRRGLAGAVAVVLTAGSVIFGGAMAHAEDEVRCEQPSGRQFERAAPEQVGLDSAGLAAALQFAAERNRLNVQVFRHNCLIGEGPANNETGRVAWNVWSVTKSIVSLLAGIAWDQGKLDIGAAIDRYLPPGLGDAEHRAITVENLLTETSGLRIGLVTEGITGVIPIDPFSAVQALAVPFDDPPGTVFTYSQRNVDLLAYVIELATGEPLQEFAQRELFGPIGIERGDYYWARDRSGHTYGYAHLMIPPDDLSRLGLLVANDGAWHGQQLVSREYLRTATSPSATYRCYGYLFWLGSDCAENPAFLPGDMYAMSGLGLQHVFVIPSLDLTVVWTGVFGTHTYKGPSGILQYGVEVSYEFFRRLFQAFHDSPVPDPGPFVEPPLRLDPSKYFDTDIALAVFGLGPYAYPGCNVLSCLNVGLAPPFTDAPPGCLLLACLGPDPRTPGIRN</sequence>
<dbReference type="InterPro" id="IPR050789">
    <property type="entry name" value="Diverse_Enzym_Activities"/>
</dbReference>
<dbReference type="AlphaFoldDB" id="A0A7D6VGR9"/>
<keyword evidence="3" id="KW-1185">Reference proteome</keyword>
<evidence type="ECO:0000313" key="2">
    <source>
        <dbReference type="EMBL" id="QLY34082.1"/>
    </source>
</evidence>
<dbReference type="Proteomes" id="UP000515512">
    <property type="component" value="Chromosome"/>
</dbReference>
<dbReference type="Gene3D" id="3.40.710.10">
    <property type="entry name" value="DD-peptidase/beta-lactamase superfamily"/>
    <property type="match status" value="1"/>
</dbReference>
<proteinExistence type="predicted"/>
<name>A0A7D6VGR9_9NOCA</name>
<dbReference type="PANTHER" id="PTHR43283:SF7">
    <property type="entry name" value="BETA-LACTAMASE-RELATED DOMAIN-CONTAINING PROTEIN"/>
    <property type="match status" value="1"/>
</dbReference>
<gene>
    <name evidence="2" type="ORF">H0264_02780</name>
</gene>
<feature type="domain" description="Beta-lactamase-related" evidence="1">
    <location>
        <begin position="93"/>
        <end position="332"/>
    </location>
</feature>
<dbReference type="EMBL" id="CP059399">
    <property type="protein sequence ID" value="QLY34082.1"/>
    <property type="molecule type" value="Genomic_DNA"/>
</dbReference>
<dbReference type="SUPFAM" id="SSF56601">
    <property type="entry name" value="beta-lactamase/transpeptidase-like"/>
    <property type="match status" value="1"/>
</dbReference>
<keyword evidence="2" id="KW-0378">Hydrolase</keyword>
<organism evidence="2 3">
    <name type="scientific">Nocardia huaxiensis</name>
    <dbReference type="NCBI Taxonomy" id="2755382"/>
    <lineage>
        <taxon>Bacteria</taxon>
        <taxon>Bacillati</taxon>
        <taxon>Actinomycetota</taxon>
        <taxon>Actinomycetes</taxon>
        <taxon>Mycobacteriales</taxon>
        <taxon>Nocardiaceae</taxon>
        <taxon>Nocardia</taxon>
    </lineage>
</organism>
<dbReference type="PANTHER" id="PTHR43283">
    <property type="entry name" value="BETA-LACTAMASE-RELATED"/>
    <property type="match status" value="1"/>
</dbReference>
<dbReference type="InterPro" id="IPR012338">
    <property type="entry name" value="Beta-lactam/transpept-like"/>
</dbReference>
<accession>A0A7D6VGR9</accession>
<evidence type="ECO:0000313" key="3">
    <source>
        <dbReference type="Proteomes" id="UP000515512"/>
    </source>
</evidence>
<protein>
    <submittedName>
        <fullName evidence="2">Serine hydrolase</fullName>
    </submittedName>
</protein>